<name>A0A423LVD5_PSEFL</name>
<gene>
    <name evidence="1" type="ORF">BK671_00010</name>
</gene>
<organism evidence="1 2">
    <name type="scientific">Pseudomonas fluorescens</name>
    <dbReference type="NCBI Taxonomy" id="294"/>
    <lineage>
        <taxon>Bacteria</taxon>
        <taxon>Pseudomonadati</taxon>
        <taxon>Pseudomonadota</taxon>
        <taxon>Gammaproteobacteria</taxon>
        <taxon>Pseudomonadales</taxon>
        <taxon>Pseudomonadaceae</taxon>
        <taxon>Pseudomonas</taxon>
    </lineage>
</organism>
<sequence>MGNSSERVIEALRIKEANGLEISLKDIVSEATAIVPRFPDREYPRDTIVIKVGDNQTARIGLGPIPDRTYEFKVPKAWMLDHAGTGKKLQFSYIFYSAGLNAWRSEPIDYTISH</sequence>
<dbReference type="Proteomes" id="UP000285757">
    <property type="component" value="Unassembled WGS sequence"/>
</dbReference>
<accession>A0A423LVD5</accession>
<proteinExistence type="predicted"/>
<reference evidence="1 2" key="1">
    <citation type="submission" date="2016-10" db="EMBL/GenBank/DDBJ databases">
        <title>Comparative genome analysis of multiple Pseudomonas spp. focuses on biocontrol and plant growth promoting traits.</title>
        <authorList>
            <person name="Tao X.-Y."/>
            <person name="Taylor C.G."/>
        </authorList>
    </citation>
    <scope>NUCLEOTIDE SEQUENCE [LARGE SCALE GENOMIC DNA]</scope>
    <source>
        <strain evidence="1 2">24D3</strain>
    </source>
</reference>
<dbReference type="AlphaFoldDB" id="A0A423LVD5"/>
<evidence type="ECO:0000313" key="2">
    <source>
        <dbReference type="Proteomes" id="UP000285757"/>
    </source>
</evidence>
<protein>
    <submittedName>
        <fullName evidence="1">Uncharacterized protein</fullName>
    </submittedName>
</protein>
<dbReference type="EMBL" id="MOBU01000001">
    <property type="protein sequence ID" value="RON72276.1"/>
    <property type="molecule type" value="Genomic_DNA"/>
</dbReference>
<dbReference type="RefSeq" id="WP_123528814.1">
    <property type="nucleotide sequence ID" value="NZ_MOBU01000001.1"/>
</dbReference>
<evidence type="ECO:0000313" key="1">
    <source>
        <dbReference type="EMBL" id="RON72276.1"/>
    </source>
</evidence>
<comment type="caution">
    <text evidence="1">The sequence shown here is derived from an EMBL/GenBank/DDBJ whole genome shotgun (WGS) entry which is preliminary data.</text>
</comment>